<sequence>MKTIDVPVREQVSAQTQEIFDKLNKKMGRVPNLYATIGYSDNALKGILDFEDAFSHGAFTPKEREAVNLVVSQVNNCSYCLAAHSMLAGLKGFSSEEIMQIRKGLSVNTKLQVVLQLAKSIVENKGAVEPVMVGRNIFRLFYLLATKYKSDRIWLTYLYRVCSSK</sequence>
<dbReference type="NCBIfam" id="TIGR00778">
    <property type="entry name" value="ahpD_dom"/>
    <property type="match status" value="1"/>
</dbReference>
<evidence type="ECO:0000313" key="3">
    <source>
        <dbReference type="Proteomes" id="UP001228581"/>
    </source>
</evidence>
<dbReference type="InterPro" id="IPR004675">
    <property type="entry name" value="AhpD_core"/>
</dbReference>
<comment type="caution">
    <text evidence="2">The sequence shown here is derived from an EMBL/GenBank/DDBJ whole genome shotgun (WGS) entry which is preliminary data.</text>
</comment>
<dbReference type="EMBL" id="JASJOT010000069">
    <property type="protein sequence ID" value="MDJ1498929.1"/>
    <property type="molecule type" value="Genomic_DNA"/>
</dbReference>
<gene>
    <name evidence="2" type="ORF">QNI19_38745</name>
</gene>
<dbReference type="Proteomes" id="UP001228581">
    <property type="component" value="Unassembled WGS sequence"/>
</dbReference>
<dbReference type="InterPro" id="IPR029032">
    <property type="entry name" value="AhpD-like"/>
</dbReference>
<name>A0ABT7CYR8_9BACT</name>
<dbReference type="PANTHER" id="PTHR35446:SF3">
    <property type="entry name" value="CMD DOMAIN-CONTAINING PROTEIN"/>
    <property type="match status" value="1"/>
</dbReference>
<dbReference type="InterPro" id="IPR003779">
    <property type="entry name" value="CMD-like"/>
</dbReference>
<dbReference type="Gene3D" id="1.20.1290.10">
    <property type="entry name" value="AhpD-like"/>
    <property type="match status" value="1"/>
</dbReference>
<evidence type="ECO:0000313" key="2">
    <source>
        <dbReference type="EMBL" id="MDJ1498929.1"/>
    </source>
</evidence>
<organism evidence="2 3">
    <name type="scientific">Xanthocytophaga flava</name>
    <dbReference type="NCBI Taxonomy" id="3048013"/>
    <lineage>
        <taxon>Bacteria</taxon>
        <taxon>Pseudomonadati</taxon>
        <taxon>Bacteroidota</taxon>
        <taxon>Cytophagia</taxon>
        <taxon>Cytophagales</taxon>
        <taxon>Rhodocytophagaceae</taxon>
        <taxon>Xanthocytophaga</taxon>
    </lineage>
</organism>
<dbReference type="PANTHER" id="PTHR35446">
    <property type="entry name" value="SI:CH211-175M2.5"/>
    <property type="match status" value="1"/>
</dbReference>
<evidence type="ECO:0000259" key="1">
    <source>
        <dbReference type="Pfam" id="PF02627"/>
    </source>
</evidence>
<keyword evidence="3" id="KW-1185">Reference proteome</keyword>
<reference evidence="2 3" key="1">
    <citation type="submission" date="2023-05" db="EMBL/GenBank/DDBJ databases">
        <authorList>
            <person name="Zhang X."/>
        </authorList>
    </citation>
    <scope>NUCLEOTIDE SEQUENCE [LARGE SCALE GENOMIC DNA]</scope>
    <source>
        <strain evidence="2 3">DM2B3-1</strain>
    </source>
</reference>
<feature type="domain" description="Carboxymuconolactone decarboxylase-like" evidence="1">
    <location>
        <begin position="51"/>
        <end position="102"/>
    </location>
</feature>
<protein>
    <submittedName>
        <fullName evidence="2">Carboxymuconolactone decarboxylase family protein</fullName>
    </submittedName>
</protein>
<dbReference type="SUPFAM" id="SSF69118">
    <property type="entry name" value="AhpD-like"/>
    <property type="match status" value="1"/>
</dbReference>
<dbReference type="Pfam" id="PF02627">
    <property type="entry name" value="CMD"/>
    <property type="match status" value="1"/>
</dbReference>
<dbReference type="RefSeq" id="WP_314005935.1">
    <property type="nucleotide sequence ID" value="NZ_JASJOT010000069.1"/>
</dbReference>
<proteinExistence type="predicted"/>
<accession>A0ABT7CYR8</accession>